<feature type="domain" description="SAM-dependent MTase TRM10-type" evidence="7">
    <location>
        <begin position="122"/>
        <end position="312"/>
    </location>
</feature>
<dbReference type="GO" id="GO:0000049">
    <property type="term" value="F:tRNA binding"/>
    <property type="evidence" value="ECO:0007669"/>
    <property type="project" value="TreeGrafter"/>
</dbReference>
<proteinExistence type="predicted"/>
<feature type="compositionally biased region" description="Basic and acidic residues" evidence="6">
    <location>
        <begin position="57"/>
        <end position="86"/>
    </location>
</feature>
<dbReference type="GO" id="GO:0002939">
    <property type="term" value="P:tRNA N1-guanine methylation"/>
    <property type="evidence" value="ECO:0007669"/>
    <property type="project" value="TreeGrafter"/>
</dbReference>
<dbReference type="Proteomes" id="UP001279734">
    <property type="component" value="Unassembled WGS sequence"/>
</dbReference>
<dbReference type="CDD" id="cd18089">
    <property type="entry name" value="SPOUT_Trm10-like"/>
    <property type="match status" value="1"/>
</dbReference>
<dbReference type="InterPro" id="IPR007356">
    <property type="entry name" value="tRNA_m1G_MeTrfase_euk"/>
</dbReference>
<evidence type="ECO:0000259" key="7">
    <source>
        <dbReference type="PROSITE" id="PS51675"/>
    </source>
</evidence>
<gene>
    <name evidence="8" type="ORF">Nepgr_018638</name>
</gene>
<keyword evidence="9" id="KW-1185">Reference proteome</keyword>
<organism evidence="8 9">
    <name type="scientific">Nepenthes gracilis</name>
    <name type="common">Slender pitcher plant</name>
    <dbReference type="NCBI Taxonomy" id="150966"/>
    <lineage>
        <taxon>Eukaryota</taxon>
        <taxon>Viridiplantae</taxon>
        <taxon>Streptophyta</taxon>
        <taxon>Embryophyta</taxon>
        <taxon>Tracheophyta</taxon>
        <taxon>Spermatophyta</taxon>
        <taxon>Magnoliopsida</taxon>
        <taxon>eudicotyledons</taxon>
        <taxon>Gunneridae</taxon>
        <taxon>Pentapetalae</taxon>
        <taxon>Caryophyllales</taxon>
        <taxon>Nepenthaceae</taxon>
        <taxon>Nepenthes</taxon>
    </lineage>
</organism>
<evidence type="ECO:0000256" key="5">
    <source>
        <dbReference type="ARBA" id="ARBA00048434"/>
    </source>
</evidence>
<dbReference type="PANTHER" id="PTHR13563:SF13">
    <property type="entry name" value="TRNA METHYLTRANSFERASE 10 HOMOLOG A"/>
    <property type="match status" value="1"/>
</dbReference>
<keyword evidence="2" id="KW-0489">Methyltransferase</keyword>
<dbReference type="GO" id="GO:0052905">
    <property type="term" value="F:tRNA (guanosine(9)-N1)-methyltransferase activity"/>
    <property type="evidence" value="ECO:0007669"/>
    <property type="project" value="UniProtKB-EC"/>
</dbReference>
<evidence type="ECO:0000256" key="3">
    <source>
        <dbReference type="ARBA" id="ARBA00022679"/>
    </source>
</evidence>
<dbReference type="GO" id="GO:0005634">
    <property type="term" value="C:nucleus"/>
    <property type="evidence" value="ECO:0007669"/>
    <property type="project" value="TreeGrafter"/>
</dbReference>
<evidence type="ECO:0000256" key="1">
    <source>
        <dbReference type="ARBA" id="ARBA00012797"/>
    </source>
</evidence>
<name>A0AAD3XT83_NEPGR</name>
<evidence type="ECO:0000313" key="9">
    <source>
        <dbReference type="Proteomes" id="UP001279734"/>
    </source>
</evidence>
<dbReference type="PANTHER" id="PTHR13563">
    <property type="entry name" value="TRNA (GUANINE-9-) METHYLTRANSFERASE"/>
    <property type="match status" value="1"/>
</dbReference>
<evidence type="ECO:0000256" key="6">
    <source>
        <dbReference type="SAM" id="MobiDB-lite"/>
    </source>
</evidence>
<dbReference type="InterPro" id="IPR038459">
    <property type="entry name" value="MT_TRM10-typ_sf"/>
</dbReference>
<dbReference type="InterPro" id="IPR028564">
    <property type="entry name" value="MT_TRM10-typ"/>
</dbReference>
<comment type="caution">
    <text evidence="8">The sequence shown here is derived from an EMBL/GenBank/DDBJ whole genome shotgun (WGS) entry which is preliminary data.</text>
</comment>
<dbReference type="AlphaFoldDB" id="A0AAD3XT83"/>
<feature type="region of interest" description="Disordered" evidence="6">
    <location>
        <begin position="29"/>
        <end position="89"/>
    </location>
</feature>
<reference evidence="8" key="1">
    <citation type="submission" date="2023-05" db="EMBL/GenBank/DDBJ databases">
        <title>Nepenthes gracilis genome sequencing.</title>
        <authorList>
            <person name="Fukushima K."/>
        </authorList>
    </citation>
    <scope>NUCLEOTIDE SEQUENCE</scope>
    <source>
        <strain evidence="8">SING2019-196</strain>
    </source>
</reference>
<feature type="region of interest" description="Disordered" evidence="6">
    <location>
        <begin position="314"/>
        <end position="354"/>
    </location>
</feature>
<dbReference type="Gene3D" id="3.40.1280.30">
    <property type="match status" value="1"/>
</dbReference>
<keyword evidence="4" id="KW-0949">S-adenosyl-L-methionine</keyword>
<protein>
    <recommendedName>
        <fullName evidence="1">tRNA (guanine(9)-N(1))-methyltransferase</fullName>
        <ecNumber evidence="1">2.1.1.221</ecNumber>
    </recommendedName>
</protein>
<feature type="compositionally biased region" description="Basic and acidic residues" evidence="6">
    <location>
        <begin position="318"/>
        <end position="338"/>
    </location>
</feature>
<evidence type="ECO:0000313" key="8">
    <source>
        <dbReference type="EMBL" id="GMH16797.1"/>
    </source>
</evidence>
<sequence>MGCVHGSFLPTHCLSMEEVCELQNDQTAIRTPANGSPSPPASHLLSKNAQKKLLKQQRFEAKKAEKKAIAKEQKKREKERKRKEWEENLSNVSEEEKMNLIASRREAKKERMEKRSDERGRKIERLTKAKKHGQNIVIDLEFSRLMTPTEISSLVQQIMYCYAVNGRSASPAHLWLTGCDLDIETLLKRISGFDNWIIEKETRSYIEAFLSQKEDLVYLTADAETVLDSLDPKKIYIIGGLVDRNRWKGITMKKATDQGIQAARLPIGNYLKMSSSQVLTVNQVIEILLKYLETRDWKDSFFRVIPQRKRFEDDDLGENGRVECNENEERKDSLETQKKTKWIGTDPSNDPSDD</sequence>
<dbReference type="EC" id="2.1.1.221" evidence="1"/>
<evidence type="ECO:0000256" key="4">
    <source>
        <dbReference type="ARBA" id="ARBA00022691"/>
    </source>
</evidence>
<keyword evidence="3" id="KW-0808">Transferase</keyword>
<dbReference type="PROSITE" id="PS51675">
    <property type="entry name" value="SAM_MT_TRM10"/>
    <property type="match status" value="1"/>
</dbReference>
<dbReference type="EMBL" id="BSYO01000017">
    <property type="protein sequence ID" value="GMH16797.1"/>
    <property type="molecule type" value="Genomic_DNA"/>
</dbReference>
<evidence type="ECO:0000256" key="2">
    <source>
        <dbReference type="ARBA" id="ARBA00022603"/>
    </source>
</evidence>
<comment type="catalytic activity">
    <reaction evidence="5">
        <text>guanosine(9) in tRNA + S-adenosyl-L-methionine = N(1)-methylguanosine(9) in tRNA + S-adenosyl-L-homocysteine + H(+)</text>
        <dbReference type="Rhea" id="RHEA:43156"/>
        <dbReference type="Rhea" id="RHEA-COMP:10367"/>
        <dbReference type="Rhea" id="RHEA-COMP:10368"/>
        <dbReference type="ChEBI" id="CHEBI:15378"/>
        <dbReference type="ChEBI" id="CHEBI:57856"/>
        <dbReference type="ChEBI" id="CHEBI:59789"/>
        <dbReference type="ChEBI" id="CHEBI:73542"/>
        <dbReference type="ChEBI" id="CHEBI:74269"/>
        <dbReference type="EC" id="2.1.1.221"/>
    </reaction>
</comment>
<accession>A0AAD3XT83</accession>